<reference evidence="2" key="1">
    <citation type="journal article" date="2021" name="Nat. Microbiol.">
        <title>Cocultivation of an ultrasmall environmental parasitic bacterium with lytic ability against bacteria associated with wastewater foams.</title>
        <authorList>
            <person name="Batinovic S."/>
            <person name="Rose J.J.A."/>
            <person name="Ratcliffe J."/>
            <person name="Seviour R.J."/>
            <person name="Petrovski S."/>
        </authorList>
    </citation>
    <scope>NUCLEOTIDE SEQUENCE</scope>
    <source>
        <strain evidence="2">JR1</strain>
    </source>
</reference>
<proteinExistence type="predicted"/>
<feature type="coiled-coil region" evidence="1">
    <location>
        <begin position="35"/>
        <end position="62"/>
    </location>
</feature>
<evidence type="ECO:0000256" key="1">
    <source>
        <dbReference type="SAM" id="Coils"/>
    </source>
</evidence>
<dbReference type="KEGG" id="mama:GII36_02290"/>
<evidence type="ECO:0000313" key="2">
    <source>
        <dbReference type="EMBL" id="QHN42677.1"/>
    </source>
</evidence>
<dbReference type="AlphaFoldDB" id="A0A857MTC9"/>
<evidence type="ECO:0000313" key="3">
    <source>
        <dbReference type="Proteomes" id="UP001059824"/>
    </source>
</evidence>
<keyword evidence="3" id="KW-1185">Reference proteome</keyword>
<dbReference type="RefSeq" id="WP_260764154.1">
    <property type="nucleotide sequence ID" value="NZ_CP045921.1"/>
</dbReference>
<keyword evidence="1" id="KW-0175">Coiled coil</keyword>
<accession>A0A857MTC9</accession>
<organism evidence="2 3">
    <name type="scientific">Candidatus Mycosynbacter amalyticus</name>
    <dbReference type="NCBI Taxonomy" id="2665156"/>
    <lineage>
        <taxon>Bacteria</taxon>
        <taxon>Candidatus Saccharimonadota</taxon>
        <taxon>Candidatus Saccharimonadota incertae sedis</taxon>
        <taxon>Candidatus Mycosynbacter</taxon>
    </lineage>
</organism>
<sequence length="100" mass="11184">MSDYDNLNNAGNISELLGSLKTTVDFSEGDSDKKIQKMRDLLERAYVTIEAQQEKIRSLESSKIPSKDEVESMSAMLDVLNKLDIKTIDKLSELGSKEAK</sequence>
<name>A0A857MTC9_9BACT</name>
<gene>
    <name evidence="2" type="ORF">GII36_02290</name>
</gene>
<dbReference type="Proteomes" id="UP001059824">
    <property type="component" value="Chromosome"/>
</dbReference>
<dbReference type="EMBL" id="CP045921">
    <property type="protein sequence ID" value="QHN42677.1"/>
    <property type="molecule type" value="Genomic_DNA"/>
</dbReference>
<protein>
    <submittedName>
        <fullName evidence="2">Uncharacterized protein</fullName>
    </submittedName>
</protein>